<dbReference type="NCBIfam" id="NF010141">
    <property type="entry name" value="PRK13616.1"/>
    <property type="match status" value="1"/>
</dbReference>
<dbReference type="AlphaFoldDB" id="A0A172QRT8"/>
<feature type="signal peptide" evidence="7">
    <location>
        <begin position="1"/>
        <end position="23"/>
    </location>
</feature>
<dbReference type="InterPro" id="IPR059026">
    <property type="entry name" value="LpqB_N"/>
</dbReference>
<keyword evidence="2 6" id="KW-0732">Signal</keyword>
<comment type="subcellular location">
    <subcellularLocation>
        <location evidence="6">Cell membrane</location>
        <topology evidence="6">Lipid-anchor</topology>
    </subcellularLocation>
</comment>
<keyword evidence="10" id="KW-1185">Reference proteome</keyword>
<accession>A0A172QRT8</accession>
<dbReference type="KEGG" id="ccjz:ccrud_03680"/>
<evidence type="ECO:0000256" key="3">
    <source>
        <dbReference type="ARBA" id="ARBA00023136"/>
    </source>
</evidence>
<keyword evidence="4 6" id="KW-0564">Palmitate</keyword>
<dbReference type="HAMAP" id="MF_01373">
    <property type="entry name" value="LpqB_lipoprot"/>
    <property type="match status" value="1"/>
</dbReference>
<dbReference type="InterPro" id="IPR019606">
    <property type="entry name" value="GerMN"/>
</dbReference>
<dbReference type="GO" id="GO:0005886">
    <property type="term" value="C:plasma membrane"/>
    <property type="evidence" value="ECO:0007669"/>
    <property type="project" value="UniProtKB-SubCell"/>
</dbReference>
<evidence type="ECO:0000256" key="4">
    <source>
        <dbReference type="ARBA" id="ARBA00023139"/>
    </source>
</evidence>
<dbReference type="SMART" id="SM00909">
    <property type="entry name" value="Germane"/>
    <property type="match status" value="1"/>
</dbReference>
<dbReference type="InterPro" id="IPR023959">
    <property type="entry name" value="LpqB"/>
</dbReference>
<evidence type="ECO:0000256" key="6">
    <source>
        <dbReference type="HAMAP-Rule" id="MF_01373"/>
    </source>
</evidence>
<dbReference type="EMBL" id="CP015622">
    <property type="protein sequence ID" value="ANE03407.1"/>
    <property type="molecule type" value="Genomic_DNA"/>
</dbReference>
<evidence type="ECO:0000256" key="1">
    <source>
        <dbReference type="ARBA" id="ARBA00022475"/>
    </source>
</evidence>
<reference evidence="9 10" key="1">
    <citation type="submission" date="2016-05" db="EMBL/GenBank/DDBJ databases">
        <title>Complete genome sequence of Corynebacterium crudilactis, a new Corynebacterium species isolated from raw cow's milk.</title>
        <authorList>
            <person name="Christian R."/>
            <person name="Zimmermann J."/>
            <person name="Lipski A."/>
            <person name="Kalinowski J."/>
        </authorList>
    </citation>
    <scope>NUCLEOTIDE SEQUENCE [LARGE SCALE GENOMIC DNA]</scope>
    <source>
        <strain evidence="9 10">JZ16</strain>
    </source>
</reference>
<evidence type="ECO:0000256" key="2">
    <source>
        <dbReference type="ARBA" id="ARBA00022729"/>
    </source>
</evidence>
<dbReference type="PROSITE" id="PS51257">
    <property type="entry name" value="PROKAR_LIPOPROTEIN"/>
    <property type="match status" value="1"/>
</dbReference>
<evidence type="ECO:0000256" key="7">
    <source>
        <dbReference type="SAM" id="SignalP"/>
    </source>
</evidence>
<dbReference type="Pfam" id="PF10646">
    <property type="entry name" value="Germane"/>
    <property type="match status" value="1"/>
</dbReference>
<evidence type="ECO:0000259" key="8">
    <source>
        <dbReference type="SMART" id="SM00909"/>
    </source>
</evidence>
<organism evidence="9 10">
    <name type="scientific">Corynebacterium crudilactis</name>
    <dbReference type="NCBI Taxonomy" id="1652495"/>
    <lineage>
        <taxon>Bacteria</taxon>
        <taxon>Bacillati</taxon>
        <taxon>Actinomycetota</taxon>
        <taxon>Actinomycetes</taxon>
        <taxon>Mycobacteriales</taxon>
        <taxon>Corynebacteriaceae</taxon>
        <taxon>Corynebacterium</taxon>
    </lineage>
</organism>
<feature type="chain" id="PRO_5039252118" description="Lipoprotein LpqB" evidence="7">
    <location>
        <begin position="24"/>
        <end position="569"/>
    </location>
</feature>
<feature type="domain" description="GerMN" evidence="8">
    <location>
        <begin position="204"/>
        <end position="287"/>
    </location>
</feature>
<sequence>MGRRAAMKRKSLTAVLMSMTLLAGCSTLPQNTDPQVLRSFVPSQNIQEIAGPTPNQDPDLLLRGFFSAGAYPTQQYEAAKAYLTEDARNEWNPTAEIRIVDRVDLNTLPGSTDEERNIAIRGTQVGSLGSGGVYQPDNTEYEAAITMRRENGEWRIDALPEGIVLERNDLRNHYSPHEVYFFDPSGQVLVGDRRWLFNEAQSISTVLMSLLVNGPSSPIAPGVVNQLSSDATFVGFNEGEYQFTGLGNLDDGARLRFAAQVVWTLAKADIAGPYSLVADGAPLLAEFPTLTTDDVAEYNPEAYTNTVSTLFALQDGSVSRVSSGALTPLPAAWSSGDIDSIAVSSSANVVAAVRHRGENVEMAVGSLEGASTDVLSGETITRPTFEYAANGLWVVLDGDTPVRIARSSTTGELVQTESEIVLPKDVTGPISEFQLSRTGVRAAMIIDGRVYVGVVTRPGPGERRITNIMEVAPSLGEAALSINWRPDGILLVGTSIPETPLWRVEQDGSAIASMPSGNLNAPVVAVASSATTIYVTDAHAMLQLPTSDNDIWREVPGLLGTRAAPVVAY</sequence>
<dbReference type="STRING" id="1652495.ccrud_03680"/>
<dbReference type="OrthoDB" id="3226781at2"/>
<dbReference type="Proteomes" id="UP000076929">
    <property type="component" value="Chromosome"/>
</dbReference>
<name>A0A172QRT8_9CORY</name>
<dbReference type="Pfam" id="PF10647">
    <property type="entry name" value="Gmad1"/>
    <property type="match status" value="1"/>
</dbReference>
<proteinExistence type="inferred from homology"/>
<evidence type="ECO:0000256" key="5">
    <source>
        <dbReference type="ARBA" id="ARBA00023288"/>
    </source>
</evidence>
<keyword evidence="3 6" id="KW-0472">Membrane</keyword>
<keyword evidence="5 6" id="KW-0449">Lipoprotein</keyword>
<comment type="similarity">
    <text evidence="6">Belongs to the LpqB lipoprotein family.</text>
</comment>
<dbReference type="InterPro" id="IPR018910">
    <property type="entry name" value="LpqB_C"/>
</dbReference>
<dbReference type="Pfam" id="PF25976">
    <property type="entry name" value="LpqB_N"/>
    <property type="match status" value="1"/>
</dbReference>
<protein>
    <recommendedName>
        <fullName evidence="6">Lipoprotein LpqB</fullName>
    </recommendedName>
</protein>
<evidence type="ECO:0000313" key="10">
    <source>
        <dbReference type="Proteomes" id="UP000076929"/>
    </source>
</evidence>
<gene>
    <name evidence="6" type="primary">lpqB</name>
    <name evidence="9" type="ORF">ccrud_03680</name>
</gene>
<keyword evidence="1 6" id="KW-1003">Cell membrane</keyword>
<evidence type="ECO:0000313" key="9">
    <source>
        <dbReference type="EMBL" id="ANE03407.1"/>
    </source>
</evidence>